<feature type="transmembrane region" description="Helical" evidence="1">
    <location>
        <begin position="118"/>
        <end position="142"/>
    </location>
</feature>
<evidence type="ECO:0000313" key="3">
    <source>
        <dbReference type="Proteomes" id="UP000800035"/>
    </source>
</evidence>
<sequence length="613" mass="67642">MSDAGTNAVQIGVWTDYSKPRPLGATLTLPNRTAALLLAFLATLIGITATRSWRLASFLLFNLFAFEKGNAETQPNATQVLLRNSETAAGAGVNIAFLFLPWNSKSTPRTKITWKRAAIVLASFCHWILFIAAGLLTSQIFLGRTVVSSVTPTCGVWVGKNESTESVNYGIAAELTLNATLEAEDYVKNCYTREKSTSTILDCGKLHTQIVPVAVEHNATCPFPTGVCRYNNQSAYAMDTGKLPFTTLGLNCKRCHELAVRRRTVCAPLRDGRLFMGMVGDNAPEGDGTLWVWSFYKNATGGNETYSEEVNWTKPGFKLRSMNLAAVENTSLLQPPLQHADGYHNPVLILVTVNFGVGFLHKANDPIFSIQGEMEPERLLKPDWPWKYRSNQLLGILGCDELMQYCSLKTGRCTDLRGVIGRRSDEEMDADFSILAGNTTRNDDAYNGIIFAAVLVDNLLQQSTLQGSIFDRDGNVALQAARSLQNDRISTPLPPEQWKIEVDHWFSLAMARLQLGAFSTIERRPGADPERVRNLWEGQRIQDSLCGHIKFKSPGHTSLSFFGVMFVVAVCALILLASFFEEVLEKVLRRWLGGRMVGWGAAENLALLGEKGG</sequence>
<name>A0A6A5TMQ3_9PLEO</name>
<dbReference type="EMBL" id="ML977001">
    <property type="protein sequence ID" value="KAF1953951.1"/>
    <property type="molecule type" value="Genomic_DNA"/>
</dbReference>
<evidence type="ECO:0000313" key="2">
    <source>
        <dbReference type="EMBL" id="KAF1953951.1"/>
    </source>
</evidence>
<keyword evidence="3" id="KW-1185">Reference proteome</keyword>
<dbReference type="AlphaFoldDB" id="A0A6A5TMQ3"/>
<gene>
    <name evidence="2" type="ORF">CC80DRAFT_595494</name>
</gene>
<reference evidence="2" key="1">
    <citation type="journal article" date="2020" name="Stud. Mycol.">
        <title>101 Dothideomycetes genomes: a test case for predicting lifestyles and emergence of pathogens.</title>
        <authorList>
            <person name="Haridas S."/>
            <person name="Albert R."/>
            <person name="Binder M."/>
            <person name="Bloem J."/>
            <person name="Labutti K."/>
            <person name="Salamov A."/>
            <person name="Andreopoulos B."/>
            <person name="Baker S."/>
            <person name="Barry K."/>
            <person name="Bills G."/>
            <person name="Bluhm B."/>
            <person name="Cannon C."/>
            <person name="Castanera R."/>
            <person name="Culley D."/>
            <person name="Daum C."/>
            <person name="Ezra D."/>
            <person name="Gonzalez J."/>
            <person name="Henrissat B."/>
            <person name="Kuo A."/>
            <person name="Liang C."/>
            <person name="Lipzen A."/>
            <person name="Lutzoni F."/>
            <person name="Magnuson J."/>
            <person name="Mondo S."/>
            <person name="Nolan M."/>
            <person name="Ohm R."/>
            <person name="Pangilinan J."/>
            <person name="Park H.-J."/>
            <person name="Ramirez L."/>
            <person name="Alfaro M."/>
            <person name="Sun H."/>
            <person name="Tritt A."/>
            <person name="Yoshinaga Y."/>
            <person name="Zwiers L.-H."/>
            <person name="Turgeon B."/>
            <person name="Goodwin S."/>
            <person name="Spatafora J."/>
            <person name="Crous P."/>
            <person name="Grigoriev I."/>
        </authorList>
    </citation>
    <scope>NUCLEOTIDE SEQUENCE</scope>
    <source>
        <strain evidence="2">CBS 675.92</strain>
    </source>
</reference>
<keyword evidence="1" id="KW-1133">Transmembrane helix</keyword>
<dbReference type="OrthoDB" id="3540210at2759"/>
<proteinExistence type="predicted"/>
<protein>
    <submittedName>
        <fullName evidence="2">Uncharacterized protein</fullName>
    </submittedName>
</protein>
<accession>A0A6A5TMQ3</accession>
<feature type="transmembrane region" description="Helical" evidence="1">
    <location>
        <begin position="559"/>
        <end position="580"/>
    </location>
</feature>
<organism evidence="2 3">
    <name type="scientific">Byssothecium circinans</name>
    <dbReference type="NCBI Taxonomy" id="147558"/>
    <lineage>
        <taxon>Eukaryota</taxon>
        <taxon>Fungi</taxon>
        <taxon>Dikarya</taxon>
        <taxon>Ascomycota</taxon>
        <taxon>Pezizomycotina</taxon>
        <taxon>Dothideomycetes</taxon>
        <taxon>Pleosporomycetidae</taxon>
        <taxon>Pleosporales</taxon>
        <taxon>Massarineae</taxon>
        <taxon>Massarinaceae</taxon>
        <taxon>Byssothecium</taxon>
    </lineage>
</organism>
<feature type="transmembrane region" description="Helical" evidence="1">
    <location>
        <begin position="34"/>
        <end position="53"/>
    </location>
</feature>
<keyword evidence="1" id="KW-0812">Transmembrane</keyword>
<keyword evidence="1" id="KW-0472">Membrane</keyword>
<dbReference type="Proteomes" id="UP000800035">
    <property type="component" value="Unassembled WGS sequence"/>
</dbReference>
<evidence type="ECO:0000256" key="1">
    <source>
        <dbReference type="SAM" id="Phobius"/>
    </source>
</evidence>